<dbReference type="SUPFAM" id="SSF54913">
    <property type="entry name" value="GlnB-like"/>
    <property type="match status" value="1"/>
</dbReference>
<dbReference type="EMBL" id="JBHSHD010000008">
    <property type="protein sequence ID" value="MFC4820886.1"/>
    <property type="molecule type" value="Genomic_DNA"/>
</dbReference>
<dbReference type="Gene3D" id="3.30.70.120">
    <property type="match status" value="1"/>
</dbReference>
<sequence>MSALVAHCSCPDAETAARIARVLVEERLAACVQTLPGMVSTYRWQGAVQQESEVLLLIKTTRERFDALKARLPDLHPYETPELIALDAVDGLGAYLDWIAAATSRQ</sequence>
<gene>
    <name evidence="2" type="primary">cutA</name>
    <name evidence="2" type="ORF">ACFO6Q_11155</name>
</gene>
<evidence type="ECO:0000313" key="3">
    <source>
        <dbReference type="Proteomes" id="UP001595886"/>
    </source>
</evidence>
<dbReference type="InterPro" id="IPR011322">
    <property type="entry name" value="N-reg_PII-like_a/b"/>
</dbReference>
<dbReference type="RefSeq" id="WP_380020996.1">
    <property type="nucleotide sequence ID" value="NZ_JBHSHD010000008.1"/>
</dbReference>
<dbReference type="PANTHER" id="PTHR23419:SF8">
    <property type="entry name" value="FI09726P"/>
    <property type="match status" value="1"/>
</dbReference>
<reference evidence="3" key="1">
    <citation type="journal article" date="2019" name="Int. J. Syst. Evol. Microbiol.">
        <title>The Global Catalogue of Microorganisms (GCM) 10K type strain sequencing project: providing services to taxonomists for standard genome sequencing and annotation.</title>
        <authorList>
            <consortium name="The Broad Institute Genomics Platform"/>
            <consortium name="The Broad Institute Genome Sequencing Center for Infectious Disease"/>
            <person name="Wu L."/>
            <person name="Ma J."/>
        </authorList>
    </citation>
    <scope>NUCLEOTIDE SEQUENCE [LARGE SCALE GENOMIC DNA]</scope>
    <source>
        <strain evidence="3">CCUG 30340</strain>
    </source>
</reference>
<dbReference type="Pfam" id="PF03091">
    <property type="entry name" value="CutA1"/>
    <property type="match status" value="1"/>
</dbReference>
<dbReference type="Proteomes" id="UP001595886">
    <property type="component" value="Unassembled WGS sequence"/>
</dbReference>
<proteinExistence type="inferred from homology"/>
<dbReference type="InterPro" id="IPR015867">
    <property type="entry name" value="N-reg_PII/ATP_PRibTrfase_C"/>
</dbReference>
<accession>A0ABV9QV09</accession>
<keyword evidence="3" id="KW-1185">Reference proteome</keyword>
<comment type="similarity">
    <text evidence="1">Belongs to the CutA family.</text>
</comment>
<evidence type="ECO:0000256" key="1">
    <source>
        <dbReference type="ARBA" id="ARBA00010169"/>
    </source>
</evidence>
<dbReference type="InterPro" id="IPR004323">
    <property type="entry name" value="Ion_tolerance_CutA"/>
</dbReference>
<evidence type="ECO:0000313" key="2">
    <source>
        <dbReference type="EMBL" id="MFC4820886.1"/>
    </source>
</evidence>
<organism evidence="2 3">
    <name type="scientific">Dokdonella ginsengisoli</name>
    <dbReference type="NCBI Taxonomy" id="363846"/>
    <lineage>
        <taxon>Bacteria</taxon>
        <taxon>Pseudomonadati</taxon>
        <taxon>Pseudomonadota</taxon>
        <taxon>Gammaproteobacteria</taxon>
        <taxon>Lysobacterales</taxon>
        <taxon>Rhodanobacteraceae</taxon>
        <taxon>Dokdonella</taxon>
    </lineage>
</organism>
<dbReference type="PANTHER" id="PTHR23419">
    <property type="entry name" value="DIVALENT CATION TOLERANCE CUTA-RELATED"/>
    <property type="match status" value="1"/>
</dbReference>
<name>A0ABV9QV09_9GAMM</name>
<protein>
    <submittedName>
        <fullName evidence="2">Divalent-cation tolerance protein CutA</fullName>
    </submittedName>
</protein>
<comment type="caution">
    <text evidence="2">The sequence shown here is derived from an EMBL/GenBank/DDBJ whole genome shotgun (WGS) entry which is preliminary data.</text>
</comment>